<protein>
    <submittedName>
        <fullName evidence="1">Por secretion system C-terminal sorting domain-containing protein</fullName>
    </submittedName>
</protein>
<dbReference type="NCBIfam" id="TIGR04183">
    <property type="entry name" value="Por_Secre_tail"/>
    <property type="match status" value="1"/>
</dbReference>
<dbReference type="EMBL" id="FRAU01000001">
    <property type="protein sequence ID" value="SHK02378.1"/>
    <property type="molecule type" value="Genomic_DNA"/>
</dbReference>
<dbReference type="OrthoDB" id="1081439at2"/>
<evidence type="ECO:0000313" key="1">
    <source>
        <dbReference type="EMBL" id="SHK02378.1"/>
    </source>
</evidence>
<keyword evidence="2" id="KW-1185">Reference proteome</keyword>
<dbReference type="InterPro" id="IPR026444">
    <property type="entry name" value="Secre_tail"/>
</dbReference>
<gene>
    <name evidence="1" type="ORF">SAMN04488087_0012</name>
</gene>
<accession>A0A1M6P383</accession>
<proteinExistence type="predicted"/>
<sequence length="280" mass="31720">MRGVRWISVLLVHALFLIVSSQAQLPLNRERYLIRQVEGSYTCDLRSGECRSLPAQTFLQLEWQGTAYQTTLADGSTALIDPYCRFVNDPSVHLATCPYDPQRENGFWAYLGGGQPFFLQPTIIDVDLDQDGVEGEKGYTYLYGDNAFFLVAYHPDGTLKYVAYRTDAIPYLYVFVVQVEAQGNLIGLVSREASTLPRPELALYPRPAQERLIVQLTLPRATAVTLTLYDLLGRLCWRQTVQAPAGVSFWMVPRGSWPSGLYLLRMQFDGQQIVHSVVWR</sequence>
<evidence type="ECO:0000313" key="2">
    <source>
        <dbReference type="Proteomes" id="UP000185812"/>
    </source>
</evidence>
<name>A0A1M6P383_9BACT</name>
<reference evidence="2" key="1">
    <citation type="submission" date="2016-11" db="EMBL/GenBank/DDBJ databases">
        <authorList>
            <person name="Varghese N."/>
            <person name="Submissions S."/>
        </authorList>
    </citation>
    <scope>NUCLEOTIDE SEQUENCE [LARGE SCALE GENOMIC DNA]</scope>
    <source>
        <strain evidence="2">DSM 22212</strain>
    </source>
</reference>
<organism evidence="1 2">
    <name type="scientific">Rhodothermus profundi</name>
    <dbReference type="NCBI Taxonomy" id="633813"/>
    <lineage>
        <taxon>Bacteria</taxon>
        <taxon>Pseudomonadati</taxon>
        <taxon>Rhodothermota</taxon>
        <taxon>Rhodothermia</taxon>
        <taxon>Rhodothermales</taxon>
        <taxon>Rhodothermaceae</taxon>
        <taxon>Rhodothermus</taxon>
    </lineage>
</organism>
<dbReference type="Proteomes" id="UP000185812">
    <property type="component" value="Unassembled WGS sequence"/>
</dbReference>
<dbReference type="STRING" id="633813.SAMN04488087_0012"/>
<dbReference type="RefSeq" id="WP_072713774.1">
    <property type="nucleotide sequence ID" value="NZ_FRAU01000001.1"/>
</dbReference>
<dbReference type="AlphaFoldDB" id="A0A1M6P383"/>